<protein>
    <submittedName>
        <fullName evidence="10">Outer membrane protein, adhesin transport system</fullName>
    </submittedName>
</protein>
<dbReference type="InterPro" id="IPR003423">
    <property type="entry name" value="OMP_efflux"/>
</dbReference>
<feature type="region of interest" description="Disordered" evidence="8">
    <location>
        <begin position="92"/>
        <end position="112"/>
    </location>
</feature>
<dbReference type="PANTHER" id="PTHR30026">
    <property type="entry name" value="OUTER MEMBRANE PROTEIN TOLC"/>
    <property type="match status" value="1"/>
</dbReference>
<keyword evidence="4" id="KW-1134">Transmembrane beta strand</keyword>
<evidence type="ECO:0000256" key="5">
    <source>
        <dbReference type="ARBA" id="ARBA00022692"/>
    </source>
</evidence>
<dbReference type="OrthoDB" id="9772436at2"/>
<keyword evidence="11" id="KW-1185">Reference proteome</keyword>
<dbReference type="GO" id="GO:0015288">
    <property type="term" value="F:porin activity"/>
    <property type="evidence" value="ECO:0007669"/>
    <property type="project" value="TreeGrafter"/>
</dbReference>
<accession>A0A1X7DS32</accession>
<organism evidence="10 11">
    <name type="scientific">Desulfovibrio gilichinskyi</name>
    <dbReference type="NCBI Taxonomy" id="1519643"/>
    <lineage>
        <taxon>Bacteria</taxon>
        <taxon>Pseudomonadati</taxon>
        <taxon>Thermodesulfobacteriota</taxon>
        <taxon>Desulfovibrionia</taxon>
        <taxon>Desulfovibrionales</taxon>
        <taxon>Desulfovibrionaceae</taxon>
        <taxon>Desulfovibrio</taxon>
    </lineage>
</organism>
<feature type="chain" id="PRO_5013095430" evidence="9">
    <location>
        <begin position="25"/>
        <end position="454"/>
    </location>
</feature>
<comment type="similarity">
    <text evidence="2">Belongs to the outer membrane factor (OMF) (TC 1.B.17) family.</text>
</comment>
<evidence type="ECO:0000256" key="9">
    <source>
        <dbReference type="SAM" id="SignalP"/>
    </source>
</evidence>
<feature type="signal peptide" evidence="9">
    <location>
        <begin position="1"/>
        <end position="24"/>
    </location>
</feature>
<keyword evidence="9" id="KW-0732">Signal</keyword>
<reference evidence="11" key="1">
    <citation type="submission" date="2017-04" db="EMBL/GenBank/DDBJ databases">
        <authorList>
            <person name="Varghese N."/>
            <person name="Submissions S."/>
        </authorList>
    </citation>
    <scope>NUCLEOTIDE SEQUENCE [LARGE SCALE GENOMIC DNA]</scope>
    <source>
        <strain evidence="11">K3S</strain>
    </source>
</reference>
<name>A0A1X7DS32_9BACT</name>
<dbReference type="AlphaFoldDB" id="A0A1X7DS32"/>
<dbReference type="InterPro" id="IPR051906">
    <property type="entry name" value="TolC-like"/>
</dbReference>
<dbReference type="Pfam" id="PF02321">
    <property type="entry name" value="OEP"/>
    <property type="match status" value="2"/>
</dbReference>
<evidence type="ECO:0000313" key="10">
    <source>
        <dbReference type="EMBL" id="SMF20533.1"/>
    </source>
</evidence>
<dbReference type="GO" id="GO:0015562">
    <property type="term" value="F:efflux transmembrane transporter activity"/>
    <property type="evidence" value="ECO:0007669"/>
    <property type="project" value="InterPro"/>
</dbReference>
<dbReference type="GO" id="GO:0009279">
    <property type="term" value="C:cell outer membrane"/>
    <property type="evidence" value="ECO:0007669"/>
    <property type="project" value="UniProtKB-SubCell"/>
</dbReference>
<evidence type="ECO:0000256" key="4">
    <source>
        <dbReference type="ARBA" id="ARBA00022452"/>
    </source>
</evidence>
<sequence length="454" mass="50814">MILVRYPALFTVFFLFFASVGEVAAQTEMAKGMTAGMTTMNPNQIDGKPYLVRILKNLLSTHDRIKAAEARVESAEHLVSQSWSGWTPSIDASVEGGREEIDKPGGGTNKGRNEEKIKATQLLYDFGGATGGITRAEAVLKEYEAALDQTKQELIIQGVDAYLGLIRSREMLKYALESENSMKRLSGMEETLVKRGAGLSYKELQIKAQLAGAMSYRVTVERQVQIARNRFKSVFGYTVTTEEIDKMVPVHMPATYMPASIDDAIAQAYEKNPQLIQLKYSKDAYASDVDIQEATLFPKFEFAVEGKRREQDQGADGVRMENKATLQVSYSGFSGIAEYQGAQAAKANLREIRKQTLDVRRTVEENVRNAWLELMTLRKNAELYRTQANITAEFLDLIKKKRATGEQVELLDILVGERDYSTATSASVTSDIDNIIFAYRLLYQMGMINLEVFE</sequence>
<evidence type="ECO:0000256" key="7">
    <source>
        <dbReference type="ARBA" id="ARBA00023237"/>
    </source>
</evidence>
<dbReference type="Proteomes" id="UP000192906">
    <property type="component" value="Unassembled WGS sequence"/>
</dbReference>
<dbReference type="RefSeq" id="WP_085102231.1">
    <property type="nucleotide sequence ID" value="NZ_FWZU01000003.1"/>
</dbReference>
<evidence type="ECO:0000256" key="8">
    <source>
        <dbReference type="SAM" id="MobiDB-lite"/>
    </source>
</evidence>
<keyword evidence="7" id="KW-0998">Cell outer membrane</keyword>
<evidence type="ECO:0000256" key="1">
    <source>
        <dbReference type="ARBA" id="ARBA00004442"/>
    </source>
</evidence>
<keyword evidence="6" id="KW-0472">Membrane</keyword>
<dbReference type="Gene3D" id="1.20.1600.10">
    <property type="entry name" value="Outer membrane efflux proteins (OEP)"/>
    <property type="match status" value="1"/>
</dbReference>
<evidence type="ECO:0000313" key="11">
    <source>
        <dbReference type="Proteomes" id="UP000192906"/>
    </source>
</evidence>
<proteinExistence type="inferred from homology"/>
<comment type="subcellular location">
    <subcellularLocation>
        <location evidence="1">Cell outer membrane</location>
    </subcellularLocation>
</comment>
<keyword evidence="5" id="KW-0812">Transmembrane</keyword>
<dbReference type="PANTHER" id="PTHR30026:SF20">
    <property type="entry name" value="OUTER MEMBRANE PROTEIN TOLC"/>
    <property type="match status" value="1"/>
</dbReference>
<dbReference type="STRING" id="1519643.SAMN06295933_2270"/>
<evidence type="ECO:0000256" key="2">
    <source>
        <dbReference type="ARBA" id="ARBA00007613"/>
    </source>
</evidence>
<dbReference type="EMBL" id="FWZU01000003">
    <property type="protein sequence ID" value="SMF20533.1"/>
    <property type="molecule type" value="Genomic_DNA"/>
</dbReference>
<gene>
    <name evidence="10" type="ORF">SAMN06295933_2270</name>
</gene>
<dbReference type="GO" id="GO:1990281">
    <property type="term" value="C:efflux pump complex"/>
    <property type="evidence" value="ECO:0007669"/>
    <property type="project" value="TreeGrafter"/>
</dbReference>
<evidence type="ECO:0000256" key="3">
    <source>
        <dbReference type="ARBA" id="ARBA00022448"/>
    </source>
</evidence>
<dbReference type="SUPFAM" id="SSF56954">
    <property type="entry name" value="Outer membrane efflux proteins (OEP)"/>
    <property type="match status" value="1"/>
</dbReference>
<keyword evidence="3" id="KW-0813">Transport</keyword>
<evidence type="ECO:0000256" key="6">
    <source>
        <dbReference type="ARBA" id="ARBA00023136"/>
    </source>
</evidence>